<sequence length="661" mass="63665">MRRTLVRIALPTTVLAALLAGCSGGDDESGSDPTSTASAQEVLEKVRQVTADSVMAENTAAHESDTTASSDATTITLSGTSATVDGDGATADGSTVTITAAGTYRISGTLTDGKVVVDTSGADGTVNLVLDGADLTSSTTSPLQVLDADDVVVTLAKGTTNHLADTTSYADDDDASGALFSKADLTITGAGKLTVDGNANDGIVSKDGLVIASGDITVNSVDDGIRGKDYLVVQGGTLVVDAKGDALKSDDDEDAKLGYVQVTGGTLTLTAGDDGLTATTDVVVTGGDLTVVTDGGHTTKVGEDESPKGLVADANIVVGGGTLSVDAADDAVHSDGVVAVTDGDLTIQAGDDAVHADSALAVSGGTIDVKTAYEGLEAAVISVSGGSTTLVTSDDGVNGSSGSSSTSEAAGGGGEPPQGGEMPTDLPEGGPESGEMPTGMPDGGPQDGEMPEGGGGPQGGGGGGEEADDSVLIDITGGTLVVDADGDGLDSNGNMTMSGGTVVVSGPTNDGNGSLDYNGTFTVSGGELIAVGSSGMAQTPSDTSTQSFVGLTADAAQKAGTVVHVVDGDGKVVASFTASKDFSSVVYSSSDVTKGDTYTLVAGGKAGTKVAGGLSHGGDASGGTKIATGTAGEATSGMGGPGGMGGGPGGQQGSGEGQSDS</sequence>
<gene>
    <name evidence="3" type="ORF">KDY119_00154</name>
</gene>
<feature type="chain" id="PRO_5038645418" evidence="2">
    <location>
        <begin position="17"/>
        <end position="661"/>
    </location>
</feature>
<feature type="signal peptide" evidence="2">
    <location>
        <begin position="1"/>
        <end position="16"/>
    </location>
</feature>
<evidence type="ECO:0000256" key="1">
    <source>
        <dbReference type="SAM" id="MobiDB-lite"/>
    </source>
</evidence>
<keyword evidence="4" id="KW-1185">Reference proteome</keyword>
<feature type="compositionally biased region" description="Gly residues" evidence="1">
    <location>
        <begin position="637"/>
        <end position="661"/>
    </location>
</feature>
<dbReference type="RefSeq" id="WP_036954232.1">
    <property type="nucleotide sequence ID" value="NZ_BAABIH010000013.1"/>
</dbReference>
<name>A0A5P9Q5K0_9MICO</name>
<keyword evidence="2" id="KW-0732">Signal</keyword>
<dbReference type="EMBL" id="CP045529">
    <property type="protein sequence ID" value="QFU96667.1"/>
    <property type="molecule type" value="Genomic_DNA"/>
</dbReference>
<reference evidence="3 4" key="1">
    <citation type="submission" date="2019-10" db="EMBL/GenBank/DDBJ databases">
        <title>Genome sequence of Luteimicrobium xylanilyticum HY-24.</title>
        <authorList>
            <person name="Kim D.Y."/>
            <person name="Park H.-Y."/>
        </authorList>
    </citation>
    <scope>NUCLEOTIDE SEQUENCE [LARGE SCALE GENOMIC DNA]</scope>
    <source>
        <strain evidence="3 4">HY-24</strain>
    </source>
</reference>
<organism evidence="3 4">
    <name type="scientific">Luteimicrobium xylanilyticum</name>
    <dbReference type="NCBI Taxonomy" id="1133546"/>
    <lineage>
        <taxon>Bacteria</taxon>
        <taxon>Bacillati</taxon>
        <taxon>Actinomycetota</taxon>
        <taxon>Actinomycetes</taxon>
        <taxon>Micrococcales</taxon>
        <taxon>Luteimicrobium</taxon>
    </lineage>
</organism>
<dbReference type="KEGG" id="lxl:KDY119_00154"/>
<dbReference type="OrthoDB" id="9812829at2"/>
<feature type="compositionally biased region" description="Gly residues" evidence="1">
    <location>
        <begin position="441"/>
        <end position="464"/>
    </location>
</feature>
<evidence type="ECO:0000313" key="4">
    <source>
        <dbReference type="Proteomes" id="UP000326702"/>
    </source>
</evidence>
<accession>A0A5P9Q5K0</accession>
<proteinExistence type="predicted"/>
<protein>
    <submittedName>
        <fullName evidence="3">Carbohydrate-binding domain-containing protein</fullName>
    </submittedName>
</protein>
<feature type="compositionally biased region" description="Low complexity" evidence="1">
    <location>
        <begin position="392"/>
        <end position="409"/>
    </location>
</feature>
<dbReference type="Proteomes" id="UP000326702">
    <property type="component" value="Chromosome"/>
</dbReference>
<evidence type="ECO:0000313" key="3">
    <source>
        <dbReference type="EMBL" id="QFU96667.1"/>
    </source>
</evidence>
<feature type="region of interest" description="Disordered" evidence="1">
    <location>
        <begin position="616"/>
        <end position="661"/>
    </location>
</feature>
<dbReference type="Pfam" id="PF14262">
    <property type="entry name" value="Cthe_2159"/>
    <property type="match status" value="1"/>
</dbReference>
<dbReference type="PROSITE" id="PS51257">
    <property type="entry name" value="PROKAR_LIPOPROTEIN"/>
    <property type="match status" value="1"/>
</dbReference>
<feature type="region of interest" description="Disordered" evidence="1">
    <location>
        <begin position="392"/>
        <end position="469"/>
    </location>
</feature>
<dbReference type="InterPro" id="IPR025584">
    <property type="entry name" value="Cthe_2159"/>
</dbReference>
<evidence type="ECO:0000256" key="2">
    <source>
        <dbReference type="SAM" id="SignalP"/>
    </source>
</evidence>
<dbReference type="AlphaFoldDB" id="A0A5P9Q5K0"/>